<dbReference type="EMBL" id="FMYP01000002">
    <property type="protein sequence ID" value="SDB82567.1"/>
    <property type="molecule type" value="Genomic_DNA"/>
</dbReference>
<proteinExistence type="predicted"/>
<dbReference type="STRING" id="1640674.SAMN05216323_10026"/>
<evidence type="ECO:0000313" key="3">
    <source>
        <dbReference type="Proteomes" id="UP000199452"/>
    </source>
</evidence>
<accession>A0A1G6GKP8</accession>
<evidence type="ECO:0000256" key="1">
    <source>
        <dbReference type="SAM" id="Phobius"/>
    </source>
</evidence>
<sequence>MRGRWLFQSLASVCVGSIYLNFLCLCIVVVGLLNGNLSIKKVDDSVGVLRIGRGTG</sequence>
<keyword evidence="3" id="KW-1185">Reference proteome</keyword>
<gene>
    <name evidence="2" type="ORF">SAMN05216323_10026</name>
</gene>
<name>A0A1G6GKP8_9BACT</name>
<keyword evidence="1" id="KW-1133">Transmembrane helix</keyword>
<keyword evidence="1" id="KW-0812">Transmembrane</keyword>
<organism evidence="2 3">
    <name type="scientific">Williamwhitmania taraxaci</name>
    <dbReference type="NCBI Taxonomy" id="1640674"/>
    <lineage>
        <taxon>Bacteria</taxon>
        <taxon>Pseudomonadati</taxon>
        <taxon>Bacteroidota</taxon>
        <taxon>Bacteroidia</taxon>
        <taxon>Bacteroidales</taxon>
        <taxon>Williamwhitmaniaceae</taxon>
        <taxon>Williamwhitmania</taxon>
    </lineage>
</organism>
<reference evidence="2 3" key="1">
    <citation type="submission" date="2016-09" db="EMBL/GenBank/DDBJ databases">
        <authorList>
            <person name="Capua I."/>
            <person name="De Benedictis P."/>
            <person name="Joannis T."/>
            <person name="Lombin L.H."/>
            <person name="Cattoli G."/>
        </authorList>
    </citation>
    <scope>NUCLEOTIDE SEQUENCE [LARGE SCALE GENOMIC DNA]</scope>
    <source>
        <strain evidence="2 3">A7P-90m</strain>
    </source>
</reference>
<dbReference type="AlphaFoldDB" id="A0A1G6GKP8"/>
<dbReference type="Proteomes" id="UP000199452">
    <property type="component" value="Unassembled WGS sequence"/>
</dbReference>
<keyword evidence="1" id="KW-0472">Membrane</keyword>
<feature type="transmembrane region" description="Helical" evidence="1">
    <location>
        <begin position="6"/>
        <end position="33"/>
    </location>
</feature>
<protein>
    <submittedName>
        <fullName evidence="2">Uncharacterized protein</fullName>
    </submittedName>
</protein>
<evidence type="ECO:0000313" key="2">
    <source>
        <dbReference type="EMBL" id="SDB82567.1"/>
    </source>
</evidence>